<proteinExistence type="predicted"/>
<accession>A0A1E5UVE4</accession>
<sequence>MFVVNKAALDHGMNSFVFIFYRQAAASLFLLPIAVLLVR</sequence>
<dbReference type="EMBL" id="LWDX02061845">
    <property type="protein sequence ID" value="OEL16840.1"/>
    <property type="molecule type" value="Genomic_DNA"/>
</dbReference>
<name>A0A1E5UVE4_9POAL</name>
<feature type="transmembrane region" description="Helical" evidence="1">
    <location>
        <begin position="20"/>
        <end position="38"/>
    </location>
</feature>
<evidence type="ECO:0000313" key="2">
    <source>
        <dbReference type="EMBL" id="OEL16840.1"/>
    </source>
</evidence>
<reference evidence="2 3" key="1">
    <citation type="submission" date="2016-09" db="EMBL/GenBank/DDBJ databases">
        <title>The draft genome of Dichanthelium oligosanthes: A C3 panicoid grass species.</title>
        <authorList>
            <person name="Studer A.J."/>
            <person name="Schnable J.C."/>
            <person name="Brutnell T.P."/>
        </authorList>
    </citation>
    <scope>NUCLEOTIDE SEQUENCE [LARGE SCALE GENOMIC DNA]</scope>
    <source>
        <strain evidence="3">cv. Kellogg 1175</strain>
        <tissue evidence="2">Leaf</tissue>
    </source>
</reference>
<keyword evidence="1" id="KW-0472">Membrane</keyword>
<dbReference type="Proteomes" id="UP000095767">
    <property type="component" value="Unassembled WGS sequence"/>
</dbReference>
<comment type="caution">
    <text evidence="2">The sequence shown here is derived from an EMBL/GenBank/DDBJ whole genome shotgun (WGS) entry which is preliminary data.</text>
</comment>
<keyword evidence="3" id="KW-1185">Reference proteome</keyword>
<keyword evidence="1" id="KW-1133">Transmembrane helix</keyword>
<evidence type="ECO:0000256" key="1">
    <source>
        <dbReference type="SAM" id="Phobius"/>
    </source>
</evidence>
<dbReference type="AlphaFoldDB" id="A0A1E5UVE4"/>
<dbReference type="OrthoDB" id="1718296at2759"/>
<evidence type="ECO:0000313" key="3">
    <source>
        <dbReference type="Proteomes" id="UP000095767"/>
    </source>
</evidence>
<keyword evidence="1" id="KW-0812">Transmembrane</keyword>
<protein>
    <recommendedName>
        <fullName evidence="4">WAT1-related protein</fullName>
    </recommendedName>
</protein>
<evidence type="ECO:0008006" key="4">
    <source>
        <dbReference type="Google" id="ProtNLM"/>
    </source>
</evidence>
<gene>
    <name evidence="2" type="ORF">BAE44_0022141</name>
</gene>
<organism evidence="2 3">
    <name type="scientific">Dichanthelium oligosanthes</name>
    <dbReference type="NCBI Taxonomy" id="888268"/>
    <lineage>
        <taxon>Eukaryota</taxon>
        <taxon>Viridiplantae</taxon>
        <taxon>Streptophyta</taxon>
        <taxon>Embryophyta</taxon>
        <taxon>Tracheophyta</taxon>
        <taxon>Spermatophyta</taxon>
        <taxon>Magnoliopsida</taxon>
        <taxon>Liliopsida</taxon>
        <taxon>Poales</taxon>
        <taxon>Poaceae</taxon>
        <taxon>PACMAD clade</taxon>
        <taxon>Panicoideae</taxon>
        <taxon>Panicodae</taxon>
        <taxon>Paniceae</taxon>
        <taxon>Dichantheliinae</taxon>
        <taxon>Dichanthelium</taxon>
    </lineage>
</organism>